<organism evidence="2 3">
    <name type="scientific">Corynebacterium endometrii</name>
    <dbReference type="NCBI Taxonomy" id="2488819"/>
    <lineage>
        <taxon>Bacteria</taxon>
        <taxon>Bacillati</taxon>
        <taxon>Actinomycetota</taxon>
        <taxon>Actinomycetes</taxon>
        <taxon>Mycobacteriales</taxon>
        <taxon>Corynebacteriaceae</taxon>
        <taxon>Corynebacterium</taxon>
    </lineage>
</organism>
<evidence type="ECO:0000256" key="1">
    <source>
        <dbReference type="SAM" id="Phobius"/>
    </source>
</evidence>
<sequence length="336" mass="34943">MAHYNLYETLGLDRNDSSANLRSALESRLEGGKFDNPGGEEEVKLAINVLGDEQKRGLYDSRLDDPSADDVDVAALRQLSELNLGGANPSAGAGTSAVGGPAGVGAAGVGAAGVAGAAAGAGQDQQPNQGAAIRDKFDNGLASAKQGFASAREGATKQAHELGAEYKKSSKKAITVTAIAAAVGGLIVGGLLGGLLGGGGGATLKDEGGAKDIAQAYIDADSKRAVEDWVAEHVERDSREYFEENIATELPEDVFDARDLKVGETASSMHTDSLVYKGERESYEELAEAEKLEDKGNVAILDGNDELVGYISMRLIDGEWEVTWIDIAVETESLVD</sequence>
<feature type="transmembrane region" description="Helical" evidence="1">
    <location>
        <begin position="173"/>
        <end position="196"/>
    </location>
</feature>
<evidence type="ECO:0008006" key="4">
    <source>
        <dbReference type="Google" id="ProtNLM"/>
    </source>
</evidence>
<proteinExistence type="predicted"/>
<dbReference type="EMBL" id="CP039247">
    <property type="protein sequence ID" value="QCB29235.1"/>
    <property type="molecule type" value="Genomic_DNA"/>
</dbReference>
<keyword evidence="1" id="KW-1133">Transmembrane helix</keyword>
<dbReference type="KEGG" id="cee:CENDO_09905"/>
<evidence type="ECO:0000313" key="3">
    <source>
        <dbReference type="Proteomes" id="UP000296352"/>
    </source>
</evidence>
<accession>A0A4P7QHW2</accession>
<keyword evidence="1" id="KW-0812">Transmembrane</keyword>
<reference evidence="2 3" key="1">
    <citation type="submission" date="2019-04" db="EMBL/GenBank/DDBJ databases">
        <title>Corynebacterium endometrii sp. nov., isolated from the uterus of a cow with endometritis.</title>
        <authorList>
            <person name="Ballas P."/>
            <person name="Ruckert C."/>
            <person name="Wagener K."/>
            <person name="Drillich M."/>
            <person name="Kaempfer P."/>
            <person name="Busse H.-J."/>
            <person name="Ehling-Schulz M."/>
        </authorList>
    </citation>
    <scope>NUCLEOTIDE SEQUENCE [LARGE SCALE GENOMIC DNA]</scope>
    <source>
        <strain evidence="2 3">LMM-1653</strain>
    </source>
</reference>
<gene>
    <name evidence="2" type="ORF">CENDO_09905</name>
</gene>
<name>A0A4P7QHW2_9CORY</name>
<keyword evidence="3" id="KW-1185">Reference proteome</keyword>
<protein>
    <recommendedName>
        <fullName evidence="4">J domain-containing protein</fullName>
    </recommendedName>
</protein>
<dbReference type="AlphaFoldDB" id="A0A4P7QHW2"/>
<evidence type="ECO:0000313" key="2">
    <source>
        <dbReference type="EMBL" id="QCB29235.1"/>
    </source>
</evidence>
<dbReference type="Proteomes" id="UP000296352">
    <property type="component" value="Chromosome"/>
</dbReference>
<keyword evidence="1" id="KW-0472">Membrane</keyword>
<dbReference type="RefSeq" id="WP_168707201.1">
    <property type="nucleotide sequence ID" value="NZ_CP039247.1"/>
</dbReference>